<dbReference type="EMBL" id="ML000866">
    <property type="protein sequence ID" value="RKO83768.1"/>
    <property type="molecule type" value="Genomic_DNA"/>
</dbReference>
<accession>A0A4P9VZH2</accession>
<gene>
    <name evidence="1" type="ORF">BDK51DRAFT_35414</name>
</gene>
<dbReference type="Proteomes" id="UP000269721">
    <property type="component" value="Unassembled WGS sequence"/>
</dbReference>
<keyword evidence="2" id="KW-1185">Reference proteome</keyword>
<dbReference type="AlphaFoldDB" id="A0A4P9VZH2"/>
<organism evidence="1 2">
    <name type="scientific">Blyttiomyces helicus</name>
    <dbReference type="NCBI Taxonomy" id="388810"/>
    <lineage>
        <taxon>Eukaryota</taxon>
        <taxon>Fungi</taxon>
        <taxon>Fungi incertae sedis</taxon>
        <taxon>Chytridiomycota</taxon>
        <taxon>Chytridiomycota incertae sedis</taxon>
        <taxon>Chytridiomycetes</taxon>
        <taxon>Chytridiomycetes incertae sedis</taxon>
        <taxon>Blyttiomyces</taxon>
    </lineage>
</organism>
<feature type="non-terminal residue" evidence="1">
    <location>
        <position position="518"/>
    </location>
</feature>
<name>A0A4P9VZH2_9FUNG</name>
<reference evidence="2" key="1">
    <citation type="journal article" date="2018" name="Nat. Microbiol.">
        <title>Leveraging single-cell genomics to expand the fungal tree of life.</title>
        <authorList>
            <person name="Ahrendt S.R."/>
            <person name="Quandt C.A."/>
            <person name="Ciobanu D."/>
            <person name="Clum A."/>
            <person name="Salamov A."/>
            <person name="Andreopoulos B."/>
            <person name="Cheng J.F."/>
            <person name="Woyke T."/>
            <person name="Pelin A."/>
            <person name="Henrissat B."/>
            <person name="Reynolds N.K."/>
            <person name="Benny G.L."/>
            <person name="Smith M.E."/>
            <person name="James T.Y."/>
            <person name="Grigoriev I.V."/>
        </authorList>
    </citation>
    <scope>NUCLEOTIDE SEQUENCE [LARGE SCALE GENOMIC DNA]</scope>
</reference>
<sequence>MADRTAPGSNQQTLLPPILDASDLANLRQFFSTKLFAKLDDPSLATVFVKHSGGPLKWYNMTHPHRPQPTYPGFWCKAAAAAAATGTPLKVARMRKGGESWLFWEAFEDVSPAASALAYKASSPTPLSAEDARAMIELCIGAPAFVELRELAALLAAVFGSKLRMVAVDPSPGIEEQIRVVALGRGPIELLLDGDVEYVLVSSSSSAVERIEWAREWVAGSVSALMRTVGCPFMAIEDVGKWYRKVHQKDLVWRPFGRKEGGKRREAGLHEIVKNFPELVLCKEVCRCVFFGSEFESFRKAASETKRKEQIDEINEARLFFWQWDDFLPPGTTVTRLQLEILYSQLWARKPFGRDGWRMEQLIDDLSRAYPCPPITKHCSGIRFTGPTDSPATVLVPVWDRIAAEDAMDEDVDVDVPAQTKRLLLPPPSRTAFDPIKQSRLLAALLTPGQAIPIPGLLAAYTRAYGVQIHWQRYHESELHALVAAVMNVPDSERLLEIERESFSVKLLRAAPEPAPDA</sequence>
<evidence type="ECO:0000313" key="1">
    <source>
        <dbReference type="EMBL" id="RKO83768.1"/>
    </source>
</evidence>
<proteinExistence type="predicted"/>
<protein>
    <submittedName>
        <fullName evidence="1">Uncharacterized protein</fullName>
    </submittedName>
</protein>
<evidence type="ECO:0000313" key="2">
    <source>
        <dbReference type="Proteomes" id="UP000269721"/>
    </source>
</evidence>